<organism evidence="5 6">
    <name type="scientific">Lithospermum erythrorhizon</name>
    <name type="common">Purple gromwell</name>
    <name type="synonym">Lithospermum officinale var. erythrorhizon</name>
    <dbReference type="NCBI Taxonomy" id="34254"/>
    <lineage>
        <taxon>Eukaryota</taxon>
        <taxon>Viridiplantae</taxon>
        <taxon>Streptophyta</taxon>
        <taxon>Embryophyta</taxon>
        <taxon>Tracheophyta</taxon>
        <taxon>Spermatophyta</taxon>
        <taxon>Magnoliopsida</taxon>
        <taxon>eudicotyledons</taxon>
        <taxon>Gunneridae</taxon>
        <taxon>Pentapetalae</taxon>
        <taxon>asterids</taxon>
        <taxon>lamiids</taxon>
        <taxon>Boraginales</taxon>
        <taxon>Boraginaceae</taxon>
        <taxon>Boraginoideae</taxon>
        <taxon>Lithospermeae</taxon>
        <taxon>Lithospermum</taxon>
    </lineage>
</organism>
<evidence type="ECO:0000313" key="5">
    <source>
        <dbReference type="EMBL" id="GAA0173843.1"/>
    </source>
</evidence>
<evidence type="ECO:0000256" key="1">
    <source>
        <dbReference type="ARBA" id="ARBA00022676"/>
    </source>
</evidence>
<dbReference type="Proteomes" id="UP001454036">
    <property type="component" value="Unassembled WGS sequence"/>
</dbReference>
<dbReference type="AlphaFoldDB" id="A0AAV3RCZ2"/>
<dbReference type="InterPro" id="IPR001296">
    <property type="entry name" value="Glyco_trans_1"/>
</dbReference>
<evidence type="ECO:0000313" key="6">
    <source>
        <dbReference type="Proteomes" id="UP001454036"/>
    </source>
</evidence>
<dbReference type="Pfam" id="PF00534">
    <property type="entry name" value="Glycos_transf_1"/>
    <property type="match status" value="1"/>
</dbReference>
<keyword evidence="3" id="KW-0812">Transmembrane</keyword>
<keyword evidence="5" id="KW-0808">Transferase</keyword>
<keyword evidence="3" id="KW-1133">Transmembrane helix</keyword>
<sequence length="1033" mass="119207">MGHNSENPENQQESKSTYALRSIRDRLRFKRNPNPDPDPNPDGNGSVSRKKTGGRSHHQRSASRAKFSCLHLRGRSLFYSCIFLIIFVFALSSMMMQNSIMSVILPERARWRWFVRDDLKIGSSLRFFPHPRFHFSGGGRLDLLREQPRYSIRRPHLGLILGNMDKNPSSLMLLTVVENLLSLGYSFKIFSIEDGSAHSLWKEIGGEVSILGPEKNQYIDWTIFEGIVVQSLESKDAISSIMLEPFSSVPLIWIIEEDTLAHRIQLYQSMGQEYLVSHWKTVLQRADAVVFSDFSFPMLYSLVDSGNFFVIPGSPRDTWSAESYSIAHSRTQLRVEYGFDKEDMLILVVGSSFFPDELSWNYAVTMNDIESLLVKYAGGNNIETFKFIFLCGNSSEEYHETLKDVSSRLGLKQGSLIHFGLDGDVNHLIMMADITLYASSQNEQGFPSMLIRAMSFGLPIVAPDYPVIKKYVTDRVHGLVFSKHKPGTLSKAFSLLIVEGKLSRLAHSIASSGKLLAKNMLAAECITEYALLLENIVNFPSDVLLPGHISEITQKTWEWNYFQDEIEKTYQFQEASHLASAVYELEEEITNHTLLKNETSESTDILVKEFPTRVDWDILGQIERAEELENVETQEIEERTEMDIGEWDEIYRNARKAEKLKFETNERDEGELERTGQPVCIYEIYKGAGAWPFLHHGSMYRGLSLSTKTRRLTSDDVDAADRLPLLNDSYYSDLLCEISGMFSVAYRIDDIHKRPWIGFQSWRAAGRMVSLSTKAEKVLERTIQDNTNGDVLYFWGHLNMEWELLGSNNPLSFWSMCDILNGENCRSAFEDAFRRMYALPLNVEALPPMPEDDGHWSALHSWVMPTSSFLEFVMFSRMFVDALHTLHVNSSSTSQCLFGSSNREKQHCYCQVLELLVNVWAYHSARRMVFIDPNSGFLQEHHPVEQRKKFMWTKYFNFTLLKSMDEDLAEAAEDNDHPYEMWLWPLIGEVYWQGTYEREREERYRMKMDKKRKIKEKLLERMKYGYKQRTLAG</sequence>
<dbReference type="EMBL" id="BAABME010008790">
    <property type="protein sequence ID" value="GAA0173843.1"/>
    <property type="molecule type" value="Genomic_DNA"/>
</dbReference>
<keyword evidence="3" id="KW-0472">Membrane</keyword>
<evidence type="ECO:0000256" key="2">
    <source>
        <dbReference type="SAM" id="MobiDB-lite"/>
    </source>
</evidence>
<dbReference type="PANTHER" id="PTHR46635">
    <property type="entry name" value="GLYCOSYL TRANSFERASE FAMILY 1 PROTEIN"/>
    <property type="match status" value="1"/>
</dbReference>
<feature type="region of interest" description="Disordered" evidence="2">
    <location>
        <begin position="28"/>
        <end position="60"/>
    </location>
</feature>
<comment type="caution">
    <text evidence="5">The sequence shown here is derived from an EMBL/GenBank/DDBJ whole genome shotgun (WGS) entry which is preliminary data.</text>
</comment>
<reference evidence="5 6" key="1">
    <citation type="submission" date="2024-01" db="EMBL/GenBank/DDBJ databases">
        <title>The complete chloroplast genome sequence of Lithospermum erythrorhizon: insights into the phylogenetic relationship among Boraginaceae species and the maternal lineages of purple gromwells.</title>
        <authorList>
            <person name="Okada T."/>
            <person name="Watanabe K."/>
        </authorList>
    </citation>
    <scope>NUCLEOTIDE SEQUENCE [LARGE SCALE GENOMIC DNA]</scope>
</reference>
<evidence type="ECO:0000256" key="3">
    <source>
        <dbReference type="SAM" id="Phobius"/>
    </source>
</evidence>
<feature type="compositionally biased region" description="Basic residues" evidence="2">
    <location>
        <begin position="48"/>
        <end position="60"/>
    </location>
</feature>
<feature type="transmembrane region" description="Helical" evidence="3">
    <location>
        <begin position="76"/>
        <end position="96"/>
    </location>
</feature>
<evidence type="ECO:0000259" key="4">
    <source>
        <dbReference type="Pfam" id="PF00534"/>
    </source>
</evidence>
<keyword evidence="1" id="KW-0328">Glycosyltransferase</keyword>
<dbReference type="Gene3D" id="3.40.50.2000">
    <property type="entry name" value="Glycogen Phosphorylase B"/>
    <property type="match status" value="1"/>
</dbReference>
<gene>
    <name evidence="5" type="ORF">LIER_27368</name>
</gene>
<proteinExistence type="predicted"/>
<feature type="domain" description="Glycosyl transferase family 1" evidence="4">
    <location>
        <begin position="389"/>
        <end position="502"/>
    </location>
</feature>
<accession>A0AAV3RCZ2</accession>
<keyword evidence="6" id="KW-1185">Reference proteome</keyword>
<dbReference type="PANTHER" id="PTHR46635:SF2">
    <property type="entry name" value="GLYCOSYL TRANSFERASE FAMILY 1 DOMAIN-CONTAINING PROTEIN"/>
    <property type="match status" value="1"/>
</dbReference>
<dbReference type="GO" id="GO:0016757">
    <property type="term" value="F:glycosyltransferase activity"/>
    <property type="evidence" value="ECO:0007669"/>
    <property type="project" value="UniProtKB-KW"/>
</dbReference>
<dbReference type="SUPFAM" id="SSF53756">
    <property type="entry name" value="UDP-Glycosyltransferase/glycogen phosphorylase"/>
    <property type="match status" value="1"/>
</dbReference>
<protein>
    <submittedName>
        <fullName evidence="5">Transferase</fullName>
    </submittedName>
</protein>
<name>A0AAV3RCZ2_LITER</name>